<evidence type="ECO:0000256" key="5">
    <source>
        <dbReference type="SAM" id="MobiDB-lite"/>
    </source>
</evidence>
<dbReference type="EMBL" id="HG937693">
    <property type="protein sequence ID" value="CDP34437.1"/>
    <property type="molecule type" value="Genomic_DNA"/>
</dbReference>
<protein>
    <submittedName>
        <fullName evidence="7">ARAD1C12276p</fullName>
    </submittedName>
</protein>
<dbReference type="Pfam" id="PF00642">
    <property type="entry name" value="zf-CCCH"/>
    <property type="match status" value="1"/>
</dbReference>
<organism evidence="7">
    <name type="scientific">Blastobotrys adeninivorans</name>
    <name type="common">Yeast</name>
    <name type="synonym">Arxula adeninivorans</name>
    <dbReference type="NCBI Taxonomy" id="409370"/>
    <lineage>
        <taxon>Eukaryota</taxon>
        <taxon>Fungi</taxon>
        <taxon>Dikarya</taxon>
        <taxon>Ascomycota</taxon>
        <taxon>Saccharomycotina</taxon>
        <taxon>Dipodascomycetes</taxon>
        <taxon>Dipodascales</taxon>
        <taxon>Trichomonascaceae</taxon>
        <taxon>Blastobotrys</taxon>
    </lineage>
</organism>
<keyword evidence="3 4" id="KW-0862">Zinc</keyword>
<feature type="zinc finger region" description="C3H1-type" evidence="4">
    <location>
        <begin position="97"/>
        <end position="124"/>
    </location>
</feature>
<keyword evidence="2 4" id="KW-0863">Zinc-finger</keyword>
<dbReference type="Gene3D" id="4.10.1000.10">
    <property type="entry name" value="Zinc finger, CCCH-type"/>
    <property type="match status" value="1"/>
</dbReference>
<evidence type="ECO:0000256" key="4">
    <source>
        <dbReference type="PROSITE-ProRule" id="PRU00723"/>
    </source>
</evidence>
<feature type="compositionally biased region" description="Basic and acidic residues" evidence="5">
    <location>
        <begin position="54"/>
        <end position="72"/>
    </location>
</feature>
<feature type="compositionally biased region" description="Low complexity" evidence="5">
    <location>
        <begin position="1"/>
        <end position="24"/>
    </location>
</feature>
<evidence type="ECO:0000259" key="6">
    <source>
        <dbReference type="PROSITE" id="PS50103"/>
    </source>
</evidence>
<dbReference type="InterPro" id="IPR000571">
    <property type="entry name" value="Znf_CCCH"/>
</dbReference>
<name>A0A060T697_BLAAD</name>
<reference evidence="7" key="2">
    <citation type="submission" date="2014-06" db="EMBL/GenBank/DDBJ databases">
        <title>The complete genome of Blastobotrys (Arxula) adeninivorans LS3 - a yeast of biotechnological interest.</title>
        <authorList>
            <person name="Kunze G."/>
            <person name="Gaillardin C."/>
            <person name="Czernicka M."/>
            <person name="Durrens P."/>
            <person name="Martin T."/>
            <person name="Boer E."/>
            <person name="Gabaldon T."/>
            <person name="Cruz J."/>
            <person name="Talla E."/>
            <person name="Marck C."/>
            <person name="Goffeau A."/>
            <person name="Barbe V."/>
            <person name="Baret P."/>
            <person name="Baronian K."/>
            <person name="Beier S."/>
            <person name="Bleykasten C."/>
            <person name="Bode R."/>
            <person name="Casaregola S."/>
            <person name="Despons L."/>
            <person name="Fairhead C."/>
            <person name="Giersberg M."/>
            <person name="Gierski P."/>
            <person name="Hahnel U."/>
            <person name="Hartmann A."/>
            <person name="Jankowska D."/>
            <person name="Jubin C."/>
            <person name="Jung P."/>
            <person name="Lafontaine I."/>
            <person name="Leh-Louis V."/>
            <person name="Lemaire M."/>
            <person name="Marcet-Houben M."/>
            <person name="Mascher M."/>
            <person name="Morel G."/>
            <person name="Richard G.-F."/>
            <person name="Riechen J."/>
            <person name="Sacerdot C."/>
            <person name="Sarkar A."/>
            <person name="Savel G."/>
            <person name="Schacherer J."/>
            <person name="Sherman D."/>
            <person name="Straub M.-L."/>
            <person name="Stein N."/>
            <person name="Thierry A."/>
            <person name="Trautwein-Schult A."/>
            <person name="Westhof E."/>
            <person name="Worch S."/>
            <person name="Dujon B."/>
            <person name="Souciet J.-L."/>
            <person name="Wincker P."/>
            <person name="Scholz U."/>
            <person name="Neuveglise N."/>
        </authorList>
    </citation>
    <scope>NUCLEOTIDE SEQUENCE</scope>
    <source>
        <strain evidence="7">LS3</strain>
    </source>
</reference>
<accession>A0A060T697</accession>
<feature type="compositionally biased region" description="Acidic residues" evidence="5">
    <location>
        <begin position="318"/>
        <end position="327"/>
    </location>
</feature>
<proteinExistence type="predicted"/>
<feature type="domain" description="C3H1-type" evidence="6">
    <location>
        <begin position="97"/>
        <end position="124"/>
    </location>
</feature>
<dbReference type="AlphaFoldDB" id="A0A060T697"/>
<feature type="region of interest" description="Disordered" evidence="5">
    <location>
        <begin position="1"/>
        <end position="72"/>
    </location>
</feature>
<dbReference type="SUPFAM" id="SSF90229">
    <property type="entry name" value="CCCH zinc finger"/>
    <property type="match status" value="1"/>
</dbReference>
<reference evidence="7" key="1">
    <citation type="submission" date="2014-02" db="EMBL/GenBank/DDBJ databases">
        <authorList>
            <person name="Genoscope - CEA"/>
        </authorList>
    </citation>
    <scope>NUCLEOTIDE SEQUENCE</scope>
    <source>
        <strain evidence="7">LS3</strain>
    </source>
</reference>
<keyword evidence="1 4" id="KW-0479">Metal-binding</keyword>
<dbReference type="GO" id="GO:0002181">
    <property type="term" value="P:cytoplasmic translation"/>
    <property type="evidence" value="ECO:0007669"/>
    <property type="project" value="TreeGrafter"/>
</dbReference>
<evidence type="ECO:0000256" key="1">
    <source>
        <dbReference type="ARBA" id="ARBA00022723"/>
    </source>
</evidence>
<feature type="compositionally biased region" description="Polar residues" evidence="5">
    <location>
        <begin position="35"/>
        <end position="50"/>
    </location>
</feature>
<dbReference type="Pfam" id="PF16543">
    <property type="entry name" value="DFRP_C"/>
    <property type="match status" value="1"/>
</dbReference>
<feature type="domain" description="C3H1-type" evidence="6">
    <location>
        <begin position="168"/>
        <end position="206"/>
    </location>
</feature>
<sequence>MPPKKQQQSQKTKANKQAKAAADKTFGLKNKNKSSKVQNYVKQVEAQTKNAGAEAKRRQAEAERRAAEKKAAEKARAEAAELFKPVAQVQKVPFGVDPKSVVCIFFKQGNCTKGNKCKFSHNLDVERKSQKKDLYSDERKTKEADSMDDWDEEKLRSVVLSKHGNPKTTTDKVCKYFIEAVENRKYGWFWVCPNGGDQCKYKHSLPPGFKLKTKEELRAEREAEASRPKITLEDFIETERLKLPKNLTPVTLETFNKWKQDRQSKKEAEKELEKKKATKSKILSGKELLQSGKYTEDEDDDGSDAWNLEDLRRRTDEVDNGDDEGESSADGTVDGSSEN</sequence>
<dbReference type="InterPro" id="IPR036855">
    <property type="entry name" value="Znf_CCCH_sf"/>
</dbReference>
<feature type="compositionally biased region" description="Basic and acidic residues" evidence="5">
    <location>
        <begin position="259"/>
        <end position="275"/>
    </location>
</feature>
<dbReference type="PANTHER" id="PTHR12681:SF0">
    <property type="entry name" value="ZINC FINGER CCCH DOMAIN-CONTAINING PROTEIN 15"/>
    <property type="match status" value="1"/>
</dbReference>
<evidence type="ECO:0000256" key="2">
    <source>
        <dbReference type="ARBA" id="ARBA00022771"/>
    </source>
</evidence>
<feature type="region of interest" description="Disordered" evidence="5">
    <location>
        <begin position="259"/>
        <end position="339"/>
    </location>
</feature>
<evidence type="ECO:0000313" key="7">
    <source>
        <dbReference type="EMBL" id="CDP34437.1"/>
    </source>
</evidence>
<dbReference type="Gene3D" id="6.20.400.10">
    <property type="match status" value="1"/>
</dbReference>
<dbReference type="PROSITE" id="PS50103">
    <property type="entry name" value="ZF_C3H1"/>
    <property type="match status" value="2"/>
</dbReference>
<dbReference type="GO" id="GO:0005829">
    <property type="term" value="C:cytosol"/>
    <property type="evidence" value="ECO:0007669"/>
    <property type="project" value="TreeGrafter"/>
</dbReference>
<gene>
    <name evidence="7" type="ORF">GNLVRS02_ARAD1C12276g</name>
</gene>
<dbReference type="GO" id="GO:0008270">
    <property type="term" value="F:zinc ion binding"/>
    <property type="evidence" value="ECO:0007669"/>
    <property type="project" value="UniProtKB-KW"/>
</dbReference>
<evidence type="ECO:0000256" key="3">
    <source>
        <dbReference type="ARBA" id="ARBA00022833"/>
    </source>
</evidence>
<feature type="zinc finger region" description="C3H1-type" evidence="4">
    <location>
        <begin position="168"/>
        <end position="206"/>
    </location>
</feature>
<dbReference type="PANTHER" id="PTHR12681">
    <property type="entry name" value="ZINC FINGER-CONTAINING PROTEIN P48ZNF"/>
    <property type="match status" value="1"/>
</dbReference>
<dbReference type="InterPro" id="IPR032378">
    <property type="entry name" value="ZC3H15/TMA46_C"/>
</dbReference>
<dbReference type="SMART" id="SM00356">
    <property type="entry name" value="ZnF_C3H1"/>
    <property type="match status" value="2"/>
</dbReference>
<dbReference type="PhylomeDB" id="A0A060T697"/>
<dbReference type="GO" id="GO:0003729">
    <property type="term" value="F:mRNA binding"/>
    <property type="evidence" value="ECO:0007669"/>
    <property type="project" value="TreeGrafter"/>
</dbReference>